<keyword evidence="3 6" id="KW-0812">Transmembrane</keyword>
<gene>
    <name evidence="8" type="ORF">SAMN05421737_103175</name>
</gene>
<dbReference type="GO" id="GO:0140359">
    <property type="term" value="F:ABC-type transporter activity"/>
    <property type="evidence" value="ECO:0007669"/>
    <property type="project" value="InterPro"/>
</dbReference>
<evidence type="ECO:0000256" key="2">
    <source>
        <dbReference type="ARBA" id="ARBA00022475"/>
    </source>
</evidence>
<organism evidence="8 9">
    <name type="scientific">Shouchella lonarensis</name>
    <dbReference type="NCBI Taxonomy" id="1464122"/>
    <lineage>
        <taxon>Bacteria</taxon>
        <taxon>Bacillati</taxon>
        <taxon>Bacillota</taxon>
        <taxon>Bacilli</taxon>
        <taxon>Bacillales</taxon>
        <taxon>Bacillaceae</taxon>
        <taxon>Shouchella</taxon>
    </lineage>
</organism>
<dbReference type="AlphaFoldDB" id="A0A1G6HCP8"/>
<keyword evidence="9" id="KW-1185">Reference proteome</keyword>
<keyword evidence="5 6" id="KW-0472">Membrane</keyword>
<accession>A0A1G6HCP8</accession>
<evidence type="ECO:0000256" key="6">
    <source>
        <dbReference type="SAM" id="Phobius"/>
    </source>
</evidence>
<protein>
    <submittedName>
        <fullName evidence="8">ABC-2 type transport system permease protein</fullName>
    </submittedName>
</protein>
<keyword evidence="2" id="KW-1003">Cell membrane</keyword>
<comment type="subcellular location">
    <subcellularLocation>
        <location evidence="1">Cell membrane</location>
        <topology evidence="1">Multi-pass membrane protein</topology>
    </subcellularLocation>
</comment>
<feature type="transmembrane region" description="Helical" evidence="6">
    <location>
        <begin position="20"/>
        <end position="38"/>
    </location>
</feature>
<dbReference type="PANTHER" id="PTHR30294">
    <property type="entry name" value="MEMBRANE COMPONENT OF ABC TRANSPORTER YHHJ-RELATED"/>
    <property type="match status" value="1"/>
</dbReference>
<dbReference type="GO" id="GO:0005886">
    <property type="term" value="C:plasma membrane"/>
    <property type="evidence" value="ECO:0007669"/>
    <property type="project" value="UniProtKB-SubCell"/>
</dbReference>
<feature type="transmembrane region" description="Helical" evidence="6">
    <location>
        <begin position="331"/>
        <end position="348"/>
    </location>
</feature>
<feature type="transmembrane region" description="Helical" evidence="6">
    <location>
        <begin position="389"/>
        <end position="407"/>
    </location>
</feature>
<evidence type="ECO:0000256" key="1">
    <source>
        <dbReference type="ARBA" id="ARBA00004651"/>
    </source>
</evidence>
<evidence type="ECO:0000256" key="3">
    <source>
        <dbReference type="ARBA" id="ARBA00022692"/>
    </source>
</evidence>
<dbReference type="RefSeq" id="WP_090775024.1">
    <property type="nucleotide sequence ID" value="NZ_FMYM01000003.1"/>
</dbReference>
<keyword evidence="4 6" id="KW-1133">Transmembrane helix</keyword>
<sequence>MFRTLVKKDLLHFIRDRKELLMLLFLPFLLITIMGFSLKNIMSGDDEAFSVTMAIVDEGNHGVEESQFLAKLQAQGLSHQQTEMLTDVSLPDLLTTQIEENEHLNFIQLTKVNDISLIETKDFDGVIHFPSGYRQATWEQLFFGEQEVPPANVYLNGQSSLKASIVEQIIDQLYRYWNLHIGFGEDGFTVGEENVLTSAPVGSWESIDQRESVSAFSYYTVGMSVMFALYMISFVANHARLEMVNHVFWRMMLANVNPWMYMMSKWASGTLLAFGQLVVVFSLSAIFYQTTFPDLVPFLVVTMLFAATVGSLAVLLTALSFRLKTGSLTDLFSGGMVALMAFVGGSFFDIEQISRTLSDIGGWMPNGVALRSYLHLLGGGEMSALYHTFYRLLLMIVIFFCAAWIIFPRRRGAQ</sequence>
<dbReference type="Proteomes" id="UP000242662">
    <property type="component" value="Unassembled WGS sequence"/>
</dbReference>
<feature type="transmembrane region" description="Helical" evidence="6">
    <location>
        <begin position="270"/>
        <end position="289"/>
    </location>
</feature>
<name>A0A1G6HCP8_9BACI</name>
<dbReference type="Pfam" id="PF12698">
    <property type="entry name" value="ABC2_membrane_3"/>
    <property type="match status" value="1"/>
</dbReference>
<evidence type="ECO:0000256" key="5">
    <source>
        <dbReference type="ARBA" id="ARBA00023136"/>
    </source>
</evidence>
<evidence type="ECO:0000313" key="9">
    <source>
        <dbReference type="Proteomes" id="UP000242662"/>
    </source>
</evidence>
<feature type="transmembrane region" description="Helical" evidence="6">
    <location>
        <begin position="216"/>
        <end position="236"/>
    </location>
</feature>
<evidence type="ECO:0000259" key="7">
    <source>
        <dbReference type="Pfam" id="PF12698"/>
    </source>
</evidence>
<reference evidence="9" key="1">
    <citation type="submission" date="2016-09" db="EMBL/GenBank/DDBJ databases">
        <authorList>
            <person name="Varghese N."/>
            <person name="Submissions S."/>
        </authorList>
    </citation>
    <scope>NUCLEOTIDE SEQUENCE [LARGE SCALE GENOMIC DNA]</scope>
    <source>
        <strain evidence="9">25nlg</strain>
    </source>
</reference>
<proteinExistence type="predicted"/>
<dbReference type="STRING" id="1464122.SAMN05421737_103175"/>
<dbReference type="OrthoDB" id="3078158at2"/>
<dbReference type="PANTHER" id="PTHR30294:SF29">
    <property type="entry name" value="MULTIDRUG ABC TRANSPORTER PERMEASE YBHS-RELATED"/>
    <property type="match status" value="1"/>
</dbReference>
<feature type="domain" description="ABC-2 type transporter transmembrane" evidence="7">
    <location>
        <begin position="20"/>
        <end position="405"/>
    </location>
</feature>
<dbReference type="EMBL" id="FMYM01000003">
    <property type="protein sequence ID" value="SDB91858.1"/>
    <property type="molecule type" value="Genomic_DNA"/>
</dbReference>
<evidence type="ECO:0000313" key="8">
    <source>
        <dbReference type="EMBL" id="SDB91858.1"/>
    </source>
</evidence>
<dbReference type="InterPro" id="IPR013525">
    <property type="entry name" value="ABC2_TM"/>
</dbReference>
<evidence type="ECO:0000256" key="4">
    <source>
        <dbReference type="ARBA" id="ARBA00022989"/>
    </source>
</evidence>
<feature type="transmembrane region" description="Helical" evidence="6">
    <location>
        <begin position="295"/>
        <end position="319"/>
    </location>
</feature>
<dbReference type="InterPro" id="IPR051449">
    <property type="entry name" value="ABC-2_transporter_component"/>
</dbReference>